<dbReference type="PANTHER" id="PTHR33877">
    <property type="entry name" value="SLL1193 PROTEIN"/>
    <property type="match status" value="1"/>
</dbReference>
<dbReference type="AlphaFoldDB" id="A0A2W4W6P5"/>
<feature type="domain" description="HNH nuclease" evidence="1">
    <location>
        <begin position="8"/>
        <end position="63"/>
    </location>
</feature>
<sequence>MSVYISVDLQRQIRSRFSNCCAYCQTAEALIVTTFEIEHILPRSLGGETTFENLCLSCPSCNRYKSSRQTATDPLSQEVISLFHPHLQRWLDVFNWGEDSTEIIGINPTGRATIAALKMNRPELIRIRRMWVKIGEHPPNLAI</sequence>
<dbReference type="InterPro" id="IPR052892">
    <property type="entry name" value="NA-targeting_endonuclease"/>
</dbReference>
<dbReference type="SMART" id="SM00507">
    <property type="entry name" value="HNHc"/>
    <property type="match status" value="1"/>
</dbReference>
<comment type="caution">
    <text evidence="2">The sequence shown here is derived from an EMBL/GenBank/DDBJ whole genome shotgun (WGS) entry which is preliminary data.</text>
</comment>
<accession>A0A2W4W6P5</accession>
<dbReference type="CDD" id="cd00085">
    <property type="entry name" value="HNHc"/>
    <property type="match status" value="1"/>
</dbReference>
<name>A0A2W4W6P5_9CYAN</name>
<dbReference type="PANTHER" id="PTHR33877:SF1">
    <property type="entry name" value="TYPE IV METHYL-DIRECTED RESTRICTION ENZYME ECOKMCRA"/>
    <property type="match status" value="1"/>
</dbReference>
<dbReference type="InterPro" id="IPR003615">
    <property type="entry name" value="HNH_nuc"/>
</dbReference>
<dbReference type="Proteomes" id="UP000249467">
    <property type="component" value="Unassembled WGS sequence"/>
</dbReference>
<evidence type="ECO:0000313" key="3">
    <source>
        <dbReference type="Proteomes" id="UP000249467"/>
    </source>
</evidence>
<evidence type="ECO:0000259" key="1">
    <source>
        <dbReference type="SMART" id="SM00507"/>
    </source>
</evidence>
<evidence type="ECO:0000313" key="2">
    <source>
        <dbReference type="EMBL" id="PZO37659.1"/>
    </source>
</evidence>
<dbReference type="Pfam" id="PF01844">
    <property type="entry name" value="HNH"/>
    <property type="match status" value="1"/>
</dbReference>
<keyword evidence="2" id="KW-0540">Nuclease</keyword>
<dbReference type="Gene3D" id="1.10.30.50">
    <property type="match status" value="1"/>
</dbReference>
<dbReference type="GO" id="GO:0003676">
    <property type="term" value="F:nucleic acid binding"/>
    <property type="evidence" value="ECO:0007669"/>
    <property type="project" value="InterPro"/>
</dbReference>
<dbReference type="InterPro" id="IPR002711">
    <property type="entry name" value="HNH"/>
</dbReference>
<reference evidence="2 3" key="1">
    <citation type="submission" date="2018-04" db="EMBL/GenBank/DDBJ databases">
        <authorList>
            <person name="Go L.Y."/>
            <person name="Mitchell J.A."/>
        </authorList>
    </citation>
    <scope>NUCLEOTIDE SEQUENCE [LARGE SCALE GENOMIC DNA]</scope>
    <source>
        <strain evidence="2">ULC066bin1</strain>
    </source>
</reference>
<protein>
    <submittedName>
        <fullName evidence="2">HNH endonuclease</fullName>
    </submittedName>
</protein>
<proteinExistence type="predicted"/>
<gene>
    <name evidence="2" type="ORF">DCF19_18420</name>
</gene>
<keyword evidence="2" id="KW-0378">Hydrolase</keyword>
<dbReference type="GO" id="GO:0008270">
    <property type="term" value="F:zinc ion binding"/>
    <property type="evidence" value="ECO:0007669"/>
    <property type="project" value="InterPro"/>
</dbReference>
<reference evidence="2 3" key="2">
    <citation type="submission" date="2018-06" db="EMBL/GenBank/DDBJ databases">
        <title>Metagenomic assembly of (sub)arctic Cyanobacteria and their associated microbiome from non-axenic cultures.</title>
        <authorList>
            <person name="Baurain D."/>
        </authorList>
    </citation>
    <scope>NUCLEOTIDE SEQUENCE [LARGE SCALE GENOMIC DNA]</scope>
    <source>
        <strain evidence="2">ULC066bin1</strain>
    </source>
</reference>
<dbReference type="GO" id="GO:0004519">
    <property type="term" value="F:endonuclease activity"/>
    <property type="evidence" value="ECO:0007669"/>
    <property type="project" value="UniProtKB-KW"/>
</dbReference>
<organism evidence="2 3">
    <name type="scientific">Pseudanabaena frigida</name>
    <dbReference type="NCBI Taxonomy" id="945775"/>
    <lineage>
        <taxon>Bacteria</taxon>
        <taxon>Bacillati</taxon>
        <taxon>Cyanobacteriota</taxon>
        <taxon>Cyanophyceae</taxon>
        <taxon>Pseudanabaenales</taxon>
        <taxon>Pseudanabaenaceae</taxon>
        <taxon>Pseudanabaena</taxon>
    </lineage>
</organism>
<keyword evidence="2" id="KW-0255">Endonuclease</keyword>
<dbReference type="EMBL" id="QBML01000029">
    <property type="protein sequence ID" value="PZO37659.1"/>
    <property type="molecule type" value="Genomic_DNA"/>
</dbReference>